<dbReference type="EMBL" id="JBJKFK010002826">
    <property type="protein sequence ID" value="KAL3310583.1"/>
    <property type="molecule type" value="Genomic_DNA"/>
</dbReference>
<keyword evidence="3" id="KW-1185">Reference proteome</keyword>
<evidence type="ECO:0000256" key="1">
    <source>
        <dbReference type="SAM" id="MobiDB-lite"/>
    </source>
</evidence>
<dbReference type="Proteomes" id="UP001626550">
    <property type="component" value="Unassembled WGS sequence"/>
</dbReference>
<dbReference type="AlphaFoldDB" id="A0ABD2PSY6"/>
<comment type="caution">
    <text evidence="2">The sequence shown here is derived from an EMBL/GenBank/DDBJ whole genome shotgun (WGS) entry which is preliminary data.</text>
</comment>
<evidence type="ECO:0000313" key="2">
    <source>
        <dbReference type="EMBL" id="KAL3310583.1"/>
    </source>
</evidence>
<proteinExistence type="predicted"/>
<accession>A0ABD2PSY6</accession>
<protein>
    <submittedName>
        <fullName evidence="2">Uncharacterized protein</fullName>
    </submittedName>
</protein>
<organism evidence="2 3">
    <name type="scientific">Cichlidogyrus casuarinus</name>
    <dbReference type="NCBI Taxonomy" id="1844966"/>
    <lineage>
        <taxon>Eukaryota</taxon>
        <taxon>Metazoa</taxon>
        <taxon>Spiralia</taxon>
        <taxon>Lophotrochozoa</taxon>
        <taxon>Platyhelminthes</taxon>
        <taxon>Monogenea</taxon>
        <taxon>Monopisthocotylea</taxon>
        <taxon>Dactylogyridea</taxon>
        <taxon>Ancyrocephalidae</taxon>
        <taxon>Cichlidogyrus</taxon>
    </lineage>
</organism>
<sequence length="312" mass="34636">MVQINREWFVCRDSLAGYSLTRVGGVQLAAQEAEMGTESAVSESGERTVLRLCADGTLFRGLPGIASSMLQVAYFPPPYSPICSCSSTSSLLIEDQRIQLSLHSPPTPSSPTLRPAPPLSDSQPRKFPNANLVARNVRHLKRYMHMKNCVNGQSSAPQSPTPLVLPIPAPVNGLSKSSSTVSLPREPSCMPELLDDWVPVSIRLEDPAPREPFEHQFLVRIDGGAVQFRVPNQPHVLSLPVKATHVQWLDCHCQLFRGGDTPTSIDGESSQLNALRFFKCLRLTFASQVTTPFWPRKKFMIIFQIYRLLYDP</sequence>
<feature type="compositionally biased region" description="Pro residues" evidence="1">
    <location>
        <begin position="105"/>
        <end position="118"/>
    </location>
</feature>
<name>A0ABD2PSY6_9PLAT</name>
<evidence type="ECO:0000313" key="3">
    <source>
        <dbReference type="Proteomes" id="UP001626550"/>
    </source>
</evidence>
<feature type="region of interest" description="Disordered" evidence="1">
    <location>
        <begin position="101"/>
        <end position="127"/>
    </location>
</feature>
<gene>
    <name evidence="2" type="ORF">Ciccas_010849</name>
</gene>
<reference evidence="2 3" key="1">
    <citation type="submission" date="2024-11" db="EMBL/GenBank/DDBJ databases">
        <title>Adaptive evolution of stress response genes in parasites aligns with host niche diversity.</title>
        <authorList>
            <person name="Hahn C."/>
            <person name="Resl P."/>
        </authorList>
    </citation>
    <scope>NUCLEOTIDE SEQUENCE [LARGE SCALE GENOMIC DNA]</scope>
    <source>
        <strain evidence="2">EGGRZ-B1_66</strain>
        <tissue evidence="2">Body</tissue>
    </source>
</reference>